<feature type="non-terminal residue" evidence="3">
    <location>
        <position position="437"/>
    </location>
</feature>
<dbReference type="InterPro" id="IPR056884">
    <property type="entry name" value="NPHP3-like_N"/>
</dbReference>
<protein>
    <submittedName>
        <fullName evidence="3">Nucleoside phosphorylase domain-containing protein</fullName>
    </submittedName>
</protein>
<reference evidence="3" key="2">
    <citation type="submission" date="2023-05" db="EMBL/GenBank/DDBJ databases">
        <authorList>
            <consortium name="Lawrence Berkeley National Laboratory"/>
            <person name="Steindorff A."/>
            <person name="Hensen N."/>
            <person name="Bonometti L."/>
            <person name="Westerberg I."/>
            <person name="Brannstrom I.O."/>
            <person name="Guillou S."/>
            <person name="Cros-Aarteil S."/>
            <person name="Calhoun S."/>
            <person name="Haridas S."/>
            <person name="Kuo A."/>
            <person name="Mondo S."/>
            <person name="Pangilinan J."/>
            <person name="Riley R."/>
            <person name="Labutti K."/>
            <person name="Andreopoulos B."/>
            <person name="Lipzen A."/>
            <person name="Chen C."/>
            <person name="Yanf M."/>
            <person name="Daum C."/>
            <person name="Ng V."/>
            <person name="Clum A."/>
            <person name="Ohm R."/>
            <person name="Martin F."/>
            <person name="Silar P."/>
            <person name="Natvig D."/>
            <person name="Lalanne C."/>
            <person name="Gautier V."/>
            <person name="Ament-Velasquez S.L."/>
            <person name="Kruys A."/>
            <person name="Hutchinson M.I."/>
            <person name="Powell A.J."/>
            <person name="Barry K."/>
            <person name="Miller A.N."/>
            <person name="Grigoriev I.V."/>
            <person name="Debuchy R."/>
            <person name="Gladieux P."/>
            <person name="Thoren M.H."/>
            <person name="Johannesson H."/>
        </authorList>
    </citation>
    <scope>NUCLEOTIDE SEQUENCE</scope>
    <source>
        <strain evidence="3">PSN293</strain>
    </source>
</reference>
<evidence type="ECO:0000313" key="4">
    <source>
        <dbReference type="Proteomes" id="UP001301769"/>
    </source>
</evidence>
<keyword evidence="4" id="KW-1185">Reference proteome</keyword>
<dbReference type="EMBL" id="MU858561">
    <property type="protein sequence ID" value="KAK4205993.1"/>
    <property type="molecule type" value="Genomic_DNA"/>
</dbReference>
<organism evidence="3 4">
    <name type="scientific">Rhypophila decipiens</name>
    <dbReference type="NCBI Taxonomy" id="261697"/>
    <lineage>
        <taxon>Eukaryota</taxon>
        <taxon>Fungi</taxon>
        <taxon>Dikarya</taxon>
        <taxon>Ascomycota</taxon>
        <taxon>Pezizomycotina</taxon>
        <taxon>Sordariomycetes</taxon>
        <taxon>Sordariomycetidae</taxon>
        <taxon>Sordariales</taxon>
        <taxon>Naviculisporaceae</taxon>
        <taxon>Rhypophila</taxon>
    </lineage>
</organism>
<evidence type="ECO:0000313" key="3">
    <source>
        <dbReference type="EMBL" id="KAK4205993.1"/>
    </source>
</evidence>
<reference evidence="3" key="1">
    <citation type="journal article" date="2023" name="Mol. Phylogenet. Evol.">
        <title>Genome-scale phylogeny and comparative genomics of the fungal order Sordariales.</title>
        <authorList>
            <person name="Hensen N."/>
            <person name="Bonometti L."/>
            <person name="Westerberg I."/>
            <person name="Brannstrom I.O."/>
            <person name="Guillou S."/>
            <person name="Cros-Aarteil S."/>
            <person name="Calhoun S."/>
            <person name="Haridas S."/>
            <person name="Kuo A."/>
            <person name="Mondo S."/>
            <person name="Pangilinan J."/>
            <person name="Riley R."/>
            <person name="LaButti K."/>
            <person name="Andreopoulos B."/>
            <person name="Lipzen A."/>
            <person name="Chen C."/>
            <person name="Yan M."/>
            <person name="Daum C."/>
            <person name="Ng V."/>
            <person name="Clum A."/>
            <person name="Steindorff A."/>
            <person name="Ohm R.A."/>
            <person name="Martin F."/>
            <person name="Silar P."/>
            <person name="Natvig D.O."/>
            <person name="Lalanne C."/>
            <person name="Gautier V."/>
            <person name="Ament-Velasquez S.L."/>
            <person name="Kruys A."/>
            <person name="Hutchinson M.I."/>
            <person name="Powell A.J."/>
            <person name="Barry K."/>
            <person name="Miller A.N."/>
            <person name="Grigoriev I.V."/>
            <person name="Debuchy R."/>
            <person name="Gladieux P."/>
            <person name="Hiltunen Thoren M."/>
            <person name="Johannesson H."/>
        </authorList>
    </citation>
    <scope>NUCLEOTIDE SEQUENCE</scope>
    <source>
        <strain evidence="3">PSN293</strain>
    </source>
</reference>
<dbReference type="GO" id="GO:0003824">
    <property type="term" value="F:catalytic activity"/>
    <property type="evidence" value="ECO:0007669"/>
    <property type="project" value="InterPro"/>
</dbReference>
<dbReference type="SUPFAM" id="SSF53167">
    <property type="entry name" value="Purine and uridine phosphorylases"/>
    <property type="match status" value="1"/>
</dbReference>
<comment type="caution">
    <text evidence="3">The sequence shown here is derived from an EMBL/GenBank/DDBJ whole genome shotgun (WGS) entry which is preliminary data.</text>
</comment>
<evidence type="ECO:0000256" key="1">
    <source>
        <dbReference type="ARBA" id="ARBA00022737"/>
    </source>
</evidence>
<dbReference type="PANTHER" id="PTHR46082:SF11">
    <property type="entry name" value="AAA+ ATPASE DOMAIN-CONTAINING PROTEIN-RELATED"/>
    <property type="match status" value="1"/>
</dbReference>
<feature type="domain" description="Nephrocystin 3-like N-terminal" evidence="2">
    <location>
        <begin position="381"/>
        <end position="434"/>
    </location>
</feature>
<evidence type="ECO:0000259" key="2">
    <source>
        <dbReference type="Pfam" id="PF24883"/>
    </source>
</evidence>
<dbReference type="GO" id="GO:0009116">
    <property type="term" value="P:nucleoside metabolic process"/>
    <property type="evidence" value="ECO:0007669"/>
    <property type="project" value="InterPro"/>
</dbReference>
<dbReference type="Gene3D" id="3.40.50.1580">
    <property type="entry name" value="Nucleoside phosphorylase domain"/>
    <property type="match status" value="1"/>
</dbReference>
<dbReference type="Pfam" id="PF24883">
    <property type="entry name" value="NPHP3_N"/>
    <property type="match status" value="1"/>
</dbReference>
<name>A0AAN6XSX5_9PEZI</name>
<dbReference type="Proteomes" id="UP001301769">
    <property type="component" value="Unassembled WGS sequence"/>
</dbReference>
<dbReference type="InterPro" id="IPR053137">
    <property type="entry name" value="NLR-like"/>
</dbReference>
<dbReference type="PANTHER" id="PTHR46082">
    <property type="entry name" value="ATP/GTP-BINDING PROTEIN-RELATED"/>
    <property type="match status" value="1"/>
</dbReference>
<accession>A0AAN6XSX5</accession>
<dbReference type="InterPro" id="IPR035994">
    <property type="entry name" value="Nucleoside_phosphorylase_sf"/>
</dbReference>
<gene>
    <name evidence="3" type="ORF">QBC37DRAFT_156513</name>
</gene>
<sequence length="437" mass="48843">MSDPASYTVGWICAVTTEYVAAQECLDKEHQRLATQDANDNNIYTLGSIGAHNVVIACLPHWNYGQVNAANVARDMLRAFPNVRFGLMVGIGGGVPTKQDLRLGDIVVSSLNYENGAVFQYNFGQTVQDKAFRATGYLDAPPLLLQTAVQELKVSYRRRSNKIDNTIKAILDRNPRLRGEYRRPDPATDRLYKSTVVHKGASHESCLEVCGEEKADLIVRTPRSEYEDNPKVHLIASADKLMKDAVIRDRLAEEKGVLCFKMEAGGLMNHFRCLVIRGICDYADSHKNEEWQGYAAMAAAVYAKDLLGIIVTTKVAAERKLGDLLSEVDDNLRAVHTLASETRHTVRELKIDIHLEKIRNWLKPPDPSRNFNNARTLHHENTGQWFLDSEAYLKWKTPYVKGAKDCNSFLWLNGIPGCGKTILSSSVVADLEQNAVL</sequence>
<proteinExistence type="predicted"/>
<dbReference type="AlphaFoldDB" id="A0AAN6XSX5"/>
<keyword evidence="1" id="KW-0677">Repeat</keyword>